<comment type="caution">
    <text evidence="1">The sequence shown here is derived from an EMBL/GenBank/DDBJ whole genome shotgun (WGS) entry which is preliminary data.</text>
</comment>
<evidence type="ECO:0000313" key="2">
    <source>
        <dbReference type="Proteomes" id="UP000733611"/>
    </source>
</evidence>
<dbReference type="CDD" id="cd10447">
    <property type="entry name" value="GIY-YIG_unchar_2"/>
    <property type="match status" value="1"/>
</dbReference>
<name>A0A948WZA7_9GAMM</name>
<reference evidence="1" key="2">
    <citation type="submission" date="2021-04" db="EMBL/GenBank/DDBJ databases">
        <authorList>
            <person name="Gilroy R."/>
        </authorList>
    </citation>
    <scope>NUCLEOTIDE SEQUENCE</scope>
    <source>
        <strain evidence="1">378</strain>
    </source>
</reference>
<dbReference type="AlphaFoldDB" id="A0A948WZA7"/>
<dbReference type="Proteomes" id="UP000733611">
    <property type="component" value="Unassembled WGS sequence"/>
</dbReference>
<sequence>MLPRTRLDAVISNDLITDLPQRGVYVLYGMQHVYVGKTNQGLERIKQHDRSKDFWQVALLFLSAAFDEEIIAGLEAETIAYMQKHGKFVLENKQQPQHQYAHKQTELNVREWLQQLQNVLGFLGSNPLAVAQANMDAMLAKEQLPTGNQGAESAAIKEVSPISESHVQAEVSASAVIPEPLRDVMLLQIGKITARMSFRGVKQWVVLAGSQLRGAERKEEQALVKKTIAAAEENHTITLQADGTFVTNVDFTFSSPSAAKAFVYGFGVSALDKWHNEAGVTLRELLAQSGLKEY</sequence>
<accession>A0A948WZA7</accession>
<protein>
    <submittedName>
        <fullName evidence="1">GIY-YIG nuclease family protein</fullName>
    </submittedName>
</protein>
<evidence type="ECO:0000313" key="1">
    <source>
        <dbReference type="EMBL" id="MBU3844362.1"/>
    </source>
</evidence>
<proteinExistence type="predicted"/>
<gene>
    <name evidence="1" type="ORF">H9847_05770</name>
</gene>
<organism evidence="1 2">
    <name type="scientific">Candidatus Anaerobiospirillum pullicola</name>
    <dbReference type="NCBI Taxonomy" id="2838451"/>
    <lineage>
        <taxon>Bacteria</taxon>
        <taxon>Pseudomonadati</taxon>
        <taxon>Pseudomonadota</taxon>
        <taxon>Gammaproteobacteria</taxon>
        <taxon>Aeromonadales</taxon>
        <taxon>Succinivibrionaceae</taxon>
        <taxon>Anaerobiospirillum</taxon>
    </lineage>
</organism>
<dbReference type="EMBL" id="JAHLFE010000113">
    <property type="protein sequence ID" value="MBU3844362.1"/>
    <property type="molecule type" value="Genomic_DNA"/>
</dbReference>
<reference evidence="1" key="1">
    <citation type="journal article" date="2021" name="PeerJ">
        <title>Extensive microbial diversity within the chicken gut microbiome revealed by metagenomics and culture.</title>
        <authorList>
            <person name="Gilroy R."/>
            <person name="Ravi A."/>
            <person name="Getino M."/>
            <person name="Pursley I."/>
            <person name="Horton D.L."/>
            <person name="Alikhan N.F."/>
            <person name="Baker D."/>
            <person name="Gharbi K."/>
            <person name="Hall N."/>
            <person name="Watson M."/>
            <person name="Adriaenssens E.M."/>
            <person name="Foster-Nyarko E."/>
            <person name="Jarju S."/>
            <person name="Secka A."/>
            <person name="Antonio M."/>
            <person name="Oren A."/>
            <person name="Chaudhuri R.R."/>
            <person name="La Ragione R."/>
            <person name="Hildebrand F."/>
            <person name="Pallen M.J."/>
        </authorList>
    </citation>
    <scope>NUCLEOTIDE SEQUENCE</scope>
    <source>
        <strain evidence="1">378</strain>
    </source>
</reference>